<dbReference type="InterPro" id="IPR019312">
    <property type="entry name" value="CNOT11"/>
</dbReference>
<evidence type="ECO:0000256" key="10">
    <source>
        <dbReference type="SAM" id="MobiDB-lite"/>
    </source>
</evidence>
<comment type="similarity">
    <text evidence="3">Belongs to the CNOT11 family.</text>
</comment>
<evidence type="ECO:0000256" key="3">
    <source>
        <dbReference type="ARBA" id="ARBA00008030"/>
    </source>
</evidence>
<gene>
    <name evidence="11" type="ORF">MNEG_11245</name>
</gene>
<accession>A0A0D2LZB2</accession>
<dbReference type="EMBL" id="KK102874">
    <property type="protein sequence ID" value="KIY96719.1"/>
    <property type="molecule type" value="Genomic_DNA"/>
</dbReference>
<keyword evidence="7" id="KW-0943">RNA-mediated gene silencing</keyword>
<evidence type="ECO:0000313" key="11">
    <source>
        <dbReference type="EMBL" id="KIY96719.1"/>
    </source>
</evidence>
<evidence type="ECO:0000256" key="6">
    <source>
        <dbReference type="ARBA" id="ARBA00023015"/>
    </source>
</evidence>
<organism evidence="11 12">
    <name type="scientific">Monoraphidium neglectum</name>
    <dbReference type="NCBI Taxonomy" id="145388"/>
    <lineage>
        <taxon>Eukaryota</taxon>
        <taxon>Viridiplantae</taxon>
        <taxon>Chlorophyta</taxon>
        <taxon>core chlorophytes</taxon>
        <taxon>Chlorophyceae</taxon>
        <taxon>CS clade</taxon>
        <taxon>Sphaeropleales</taxon>
        <taxon>Selenastraceae</taxon>
        <taxon>Monoraphidium</taxon>
    </lineage>
</organism>
<keyword evidence="6" id="KW-0805">Transcription regulation</keyword>
<dbReference type="GO" id="GO:0030014">
    <property type="term" value="C:CCR4-NOT complex"/>
    <property type="evidence" value="ECO:0007669"/>
    <property type="project" value="InterPro"/>
</dbReference>
<keyword evidence="5" id="KW-0963">Cytoplasm</keyword>
<evidence type="ECO:0000256" key="1">
    <source>
        <dbReference type="ARBA" id="ARBA00004123"/>
    </source>
</evidence>
<evidence type="ECO:0000256" key="4">
    <source>
        <dbReference type="ARBA" id="ARBA00014872"/>
    </source>
</evidence>
<evidence type="ECO:0000313" key="12">
    <source>
        <dbReference type="Proteomes" id="UP000054498"/>
    </source>
</evidence>
<keyword evidence="8" id="KW-0804">Transcription</keyword>
<dbReference type="GO" id="GO:0005634">
    <property type="term" value="C:nucleus"/>
    <property type="evidence" value="ECO:0007669"/>
    <property type="project" value="UniProtKB-SubCell"/>
</dbReference>
<dbReference type="PANTHER" id="PTHR15975">
    <property type="entry name" value="CCR4-NOT TRANSCRIPTION COMPLEX SUBUNIT 11"/>
    <property type="match status" value="1"/>
</dbReference>
<evidence type="ECO:0000256" key="7">
    <source>
        <dbReference type="ARBA" id="ARBA00023158"/>
    </source>
</evidence>
<dbReference type="OrthoDB" id="10265389at2759"/>
<sequence>MQPSHGMAMYPKSREAAAALLQPSKAIGTGTNCLDLTPDSVCTTPRAWQAAAAGGGPLQERCLLLQLLQGGTLQTVSHLTVQTFCLSVEALEVVPAPDSAALKQRYLGRPCPALDGASSFRRSAISRLLPAEVPESVPPRGAAASTHHPLEQQQQQQAQQQHADARAEGELLAGVVQRLTLEGFEPAWQRPRPAVLTPSFGELRWLQLPLGQELLWDSTMGEDPGGLQVVRDLVAKALKGPLLPVQQQQVLSELEADPKLVHSLGLSAEQLPALVENTPVIAYEVLLRMMPSRQIHRYLQRGTGGRIGTPSIVFQASSDPV</sequence>
<evidence type="ECO:0000256" key="2">
    <source>
        <dbReference type="ARBA" id="ARBA00004496"/>
    </source>
</evidence>
<dbReference type="GeneID" id="25728488"/>
<comment type="subcellular location">
    <subcellularLocation>
        <location evidence="2">Cytoplasm</location>
    </subcellularLocation>
    <subcellularLocation>
        <location evidence="1">Nucleus</location>
    </subcellularLocation>
</comment>
<dbReference type="Proteomes" id="UP000054498">
    <property type="component" value="Unassembled WGS sequence"/>
</dbReference>
<evidence type="ECO:0000256" key="5">
    <source>
        <dbReference type="ARBA" id="ARBA00022490"/>
    </source>
</evidence>
<feature type="region of interest" description="Disordered" evidence="10">
    <location>
        <begin position="131"/>
        <end position="166"/>
    </location>
</feature>
<reference evidence="11 12" key="1">
    <citation type="journal article" date="2013" name="BMC Genomics">
        <title>Reconstruction of the lipid metabolism for the microalga Monoraphidium neglectum from its genome sequence reveals characteristics suitable for biofuel production.</title>
        <authorList>
            <person name="Bogen C."/>
            <person name="Al-Dilaimi A."/>
            <person name="Albersmeier A."/>
            <person name="Wichmann J."/>
            <person name="Grundmann M."/>
            <person name="Rupp O."/>
            <person name="Lauersen K.J."/>
            <person name="Blifernez-Klassen O."/>
            <person name="Kalinowski J."/>
            <person name="Goesmann A."/>
            <person name="Mussgnug J.H."/>
            <person name="Kruse O."/>
        </authorList>
    </citation>
    <scope>NUCLEOTIDE SEQUENCE [LARGE SCALE GENOMIC DNA]</scope>
    <source>
        <strain evidence="11 12">SAG 48.87</strain>
    </source>
</reference>
<dbReference type="KEGG" id="mng:MNEG_11245"/>
<dbReference type="GO" id="GO:0031047">
    <property type="term" value="P:regulatory ncRNA-mediated gene silencing"/>
    <property type="evidence" value="ECO:0007669"/>
    <property type="project" value="UniProtKB-KW"/>
</dbReference>
<dbReference type="STRING" id="145388.A0A0D2LZB2"/>
<dbReference type="AlphaFoldDB" id="A0A0D2LZB2"/>
<feature type="compositionally biased region" description="Low complexity" evidence="10">
    <location>
        <begin position="152"/>
        <end position="161"/>
    </location>
</feature>
<name>A0A0D2LZB2_9CHLO</name>
<protein>
    <recommendedName>
        <fullName evidence="4">CCR4-NOT transcription complex subunit 11</fullName>
    </recommendedName>
</protein>
<evidence type="ECO:0000256" key="8">
    <source>
        <dbReference type="ARBA" id="ARBA00023163"/>
    </source>
</evidence>
<keyword evidence="9" id="KW-0539">Nucleus</keyword>
<proteinExistence type="inferred from homology"/>
<dbReference type="GO" id="GO:0005737">
    <property type="term" value="C:cytoplasm"/>
    <property type="evidence" value="ECO:0007669"/>
    <property type="project" value="UniProtKB-SubCell"/>
</dbReference>
<evidence type="ECO:0000256" key="9">
    <source>
        <dbReference type="ARBA" id="ARBA00023242"/>
    </source>
</evidence>
<dbReference type="RefSeq" id="XP_013895739.1">
    <property type="nucleotide sequence ID" value="XM_014040285.1"/>
</dbReference>
<keyword evidence="12" id="KW-1185">Reference proteome</keyword>
<dbReference type="PANTHER" id="PTHR15975:SF0">
    <property type="entry name" value="CCR4-NOT TRANSCRIPTION COMPLEX SUBUNIT 11"/>
    <property type="match status" value="1"/>
</dbReference>